<dbReference type="EMBL" id="QXGF01003227">
    <property type="protein sequence ID" value="KAE8922065.1"/>
    <property type="molecule type" value="Genomic_DNA"/>
</dbReference>
<evidence type="ECO:0000313" key="9">
    <source>
        <dbReference type="EMBL" id="KAE9172686.1"/>
    </source>
</evidence>
<dbReference type="AlphaFoldDB" id="A0A6A3DMD0"/>
<keyword evidence="3 5" id="KW-0964">Secreted</keyword>
<evidence type="ECO:0000256" key="4">
    <source>
        <dbReference type="ARBA" id="ARBA00022729"/>
    </source>
</evidence>
<evidence type="ECO:0000259" key="6">
    <source>
        <dbReference type="Pfam" id="PF18634"/>
    </source>
</evidence>
<evidence type="ECO:0000313" key="8">
    <source>
        <dbReference type="EMBL" id="KAE9071211.1"/>
    </source>
</evidence>
<dbReference type="Pfam" id="PF18634">
    <property type="entry name" value="RXLR_WY"/>
    <property type="match status" value="1"/>
</dbReference>
<comment type="domain">
    <text evidence="5">The RxLR-dEER motif acts to carry the protein into the host cell cytoplasm through binding to cell surface phosphatidylinositol-3-phosphate.</text>
</comment>
<dbReference type="EMBL" id="QXGB01003116">
    <property type="protein sequence ID" value="KAE9172686.1"/>
    <property type="molecule type" value="Genomic_DNA"/>
</dbReference>
<evidence type="ECO:0000313" key="7">
    <source>
        <dbReference type="EMBL" id="KAE8922065.1"/>
    </source>
</evidence>
<comment type="similarity">
    <text evidence="2 5">Belongs to the RxLR effector family.</text>
</comment>
<evidence type="ECO:0000313" key="13">
    <source>
        <dbReference type="Proteomes" id="UP000437068"/>
    </source>
</evidence>
<dbReference type="EMBL" id="QXGE01003267">
    <property type="protein sequence ID" value="KAE9276048.1"/>
    <property type="molecule type" value="Genomic_DNA"/>
</dbReference>
<comment type="subcellular location">
    <subcellularLocation>
        <location evidence="1 5">Secreted</location>
    </subcellularLocation>
</comment>
<keyword evidence="12" id="KW-1185">Reference proteome</keyword>
<sequence length="257" mass="28898">MRMTCFILVAAIFFCVGLNPVEALMNSGKSTSSKIAPSDSLLSSENTAGISKRLLRSHASPAAESAEGDFVAGGEERGVDGAWVSKLAQLDQEMWIFKTWDLQVAVKFYLKIGNTPKDVFRIIGSRSSWAKMDTNKRATMWFRFTNAYRAKNGAGSFPDYEIYQLLRTKVPEENLALALEGLKQIPDVKNLAEVVQKYQFQVWVSKKQPPHQYRRNAGHSAQSDFGNGARPKGCDFEPIFQAVRERKLTRRTCFARM</sequence>
<feature type="domain" description="RXLR phytopathogen effector protein WY-domain" evidence="6">
    <location>
        <begin position="147"/>
        <end position="197"/>
    </location>
</feature>
<reference evidence="11 12" key="1">
    <citation type="submission" date="2018-08" db="EMBL/GenBank/DDBJ databases">
        <title>Genomic investigation of the strawberry pathogen Phytophthora fragariae indicates pathogenicity is determined by transcriptional variation in three key races.</title>
        <authorList>
            <person name="Adams T.M."/>
            <person name="Armitage A.D."/>
            <person name="Sobczyk M.K."/>
            <person name="Bates H.J."/>
            <person name="Dunwell J.M."/>
            <person name="Nellist C.F."/>
            <person name="Harrison R.J."/>
        </authorList>
    </citation>
    <scope>NUCLEOTIDE SEQUENCE [LARGE SCALE GENOMIC DNA]</scope>
    <source>
        <strain evidence="10 13">A4</strain>
        <strain evidence="9 12">NOV-27</strain>
        <strain evidence="8 14">NOV-71</strain>
        <strain evidence="7 11">NOV-9</strain>
    </source>
</reference>
<evidence type="ECO:0000313" key="10">
    <source>
        <dbReference type="EMBL" id="KAE9276048.1"/>
    </source>
</evidence>
<feature type="chain" id="PRO_5044948020" description="RxLR effector protein" evidence="5">
    <location>
        <begin position="24"/>
        <end position="257"/>
    </location>
</feature>
<dbReference type="Proteomes" id="UP000429523">
    <property type="component" value="Unassembled WGS sequence"/>
</dbReference>
<dbReference type="InterPro" id="IPR031825">
    <property type="entry name" value="RXLR"/>
</dbReference>
<name>A0A6A3DMD0_9STRA</name>
<comment type="function">
    <text evidence="5">Effector that suppresses plant defense responses during pathogen infection.</text>
</comment>
<evidence type="ECO:0000313" key="14">
    <source>
        <dbReference type="Proteomes" id="UP000441208"/>
    </source>
</evidence>
<keyword evidence="4 5" id="KW-0732">Signal</keyword>
<dbReference type="InterPro" id="IPR040786">
    <property type="entry name" value="RXLR_WY"/>
</dbReference>
<dbReference type="Proteomes" id="UP000437068">
    <property type="component" value="Unassembled WGS sequence"/>
</dbReference>
<evidence type="ECO:0000256" key="2">
    <source>
        <dbReference type="ARBA" id="ARBA00010400"/>
    </source>
</evidence>
<feature type="signal peptide" evidence="5">
    <location>
        <begin position="1"/>
        <end position="23"/>
    </location>
</feature>
<dbReference type="OrthoDB" id="124843at2759"/>
<evidence type="ECO:0000313" key="11">
    <source>
        <dbReference type="Proteomes" id="UP000429523"/>
    </source>
</evidence>
<accession>A0A6A3DMD0</accession>
<protein>
    <recommendedName>
        <fullName evidence="5">RxLR effector protein</fullName>
    </recommendedName>
</protein>
<evidence type="ECO:0000256" key="5">
    <source>
        <dbReference type="RuleBase" id="RU367124"/>
    </source>
</evidence>
<dbReference type="Proteomes" id="UP000441208">
    <property type="component" value="Unassembled WGS sequence"/>
</dbReference>
<dbReference type="Pfam" id="PF16810">
    <property type="entry name" value="RXLR"/>
    <property type="match status" value="1"/>
</dbReference>
<organism evidence="7 11">
    <name type="scientific">Phytophthora fragariae</name>
    <dbReference type="NCBI Taxonomy" id="53985"/>
    <lineage>
        <taxon>Eukaryota</taxon>
        <taxon>Sar</taxon>
        <taxon>Stramenopiles</taxon>
        <taxon>Oomycota</taxon>
        <taxon>Peronosporomycetes</taxon>
        <taxon>Peronosporales</taxon>
        <taxon>Peronosporaceae</taxon>
        <taxon>Phytophthora</taxon>
    </lineage>
</organism>
<dbReference type="EMBL" id="QXFZ01003115">
    <property type="protein sequence ID" value="KAE9071211.1"/>
    <property type="molecule type" value="Genomic_DNA"/>
</dbReference>
<dbReference type="Proteomes" id="UP000433483">
    <property type="component" value="Unassembled WGS sequence"/>
</dbReference>
<gene>
    <name evidence="10" type="ORF">PF001_g26315</name>
    <name evidence="9" type="ORF">PF005_g26593</name>
    <name evidence="8" type="ORF">PF007_g26646</name>
    <name evidence="7" type="ORF">PF009_g27661</name>
</gene>
<evidence type="ECO:0000313" key="12">
    <source>
        <dbReference type="Proteomes" id="UP000433483"/>
    </source>
</evidence>
<proteinExistence type="inferred from homology"/>
<evidence type="ECO:0000256" key="3">
    <source>
        <dbReference type="ARBA" id="ARBA00022525"/>
    </source>
</evidence>
<comment type="caution">
    <text evidence="7">The sequence shown here is derived from an EMBL/GenBank/DDBJ whole genome shotgun (WGS) entry which is preliminary data.</text>
</comment>
<evidence type="ECO:0000256" key="1">
    <source>
        <dbReference type="ARBA" id="ARBA00004613"/>
    </source>
</evidence>